<dbReference type="HOGENOM" id="CLU_1612605_0_0_1"/>
<reference evidence="2 4" key="2">
    <citation type="journal article" date="2013" name="Nature">
        <title>Insights into bilaterian evolution from three spiralian genomes.</title>
        <authorList>
            <person name="Simakov O."/>
            <person name="Marletaz F."/>
            <person name="Cho S.J."/>
            <person name="Edsinger-Gonzales E."/>
            <person name="Havlak P."/>
            <person name="Hellsten U."/>
            <person name="Kuo D.H."/>
            <person name="Larsson T."/>
            <person name="Lv J."/>
            <person name="Arendt D."/>
            <person name="Savage R."/>
            <person name="Osoegawa K."/>
            <person name="de Jong P."/>
            <person name="Grimwood J."/>
            <person name="Chapman J.A."/>
            <person name="Shapiro H."/>
            <person name="Aerts A."/>
            <person name="Otillar R.P."/>
            <person name="Terry A.Y."/>
            <person name="Boore J.L."/>
            <person name="Grigoriev I.V."/>
            <person name="Lindberg D.R."/>
            <person name="Seaver E.C."/>
            <person name="Weisblat D.A."/>
            <person name="Putnam N.H."/>
            <person name="Rokhsar D.S."/>
        </authorList>
    </citation>
    <scope>NUCLEOTIDE SEQUENCE</scope>
</reference>
<dbReference type="KEGG" id="hro:HELRODRAFT_172589"/>
<keyword evidence="4" id="KW-1185">Reference proteome</keyword>
<evidence type="ECO:0000256" key="1">
    <source>
        <dbReference type="SAM" id="Phobius"/>
    </source>
</evidence>
<keyword evidence="1" id="KW-0472">Membrane</keyword>
<protein>
    <submittedName>
        <fullName evidence="2 3">Uncharacterized protein</fullName>
    </submittedName>
</protein>
<evidence type="ECO:0000313" key="4">
    <source>
        <dbReference type="Proteomes" id="UP000015101"/>
    </source>
</evidence>
<evidence type="ECO:0000313" key="3">
    <source>
        <dbReference type="EnsemblMetazoa" id="HelroP172589"/>
    </source>
</evidence>
<evidence type="ECO:0000313" key="2">
    <source>
        <dbReference type="EMBL" id="ESO04233.1"/>
    </source>
</evidence>
<name>T1F5K3_HELRO</name>
<organism evidence="3 4">
    <name type="scientific">Helobdella robusta</name>
    <name type="common">Californian leech</name>
    <dbReference type="NCBI Taxonomy" id="6412"/>
    <lineage>
        <taxon>Eukaryota</taxon>
        <taxon>Metazoa</taxon>
        <taxon>Spiralia</taxon>
        <taxon>Lophotrochozoa</taxon>
        <taxon>Annelida</taxon>
        <taxon>Clitellata</taxon>
        <taxon>Hirudinea</taxon>
        <taxon>Rhynchobdellida</taxon>
        <taxon>Glossiphoniidae</taxon>
        <taxon>Helobdella</taxon>
    </lineage>
</organism>
<dbReference type="EnsemblMetazoa" id="HelroT172589">
    <property type="protein sequence ID" value="HelroP172589"/>
    <property type="gene ID" value="HelroG172589"/>
</dbReference>
<dbReference type="EMBL" id="AMQM01004284">
    <property type="status" value="NOT_ANNOTATED_CDS"/>
    <property type="molecule type" value="Genomic_DNA"/>
</dbReference>
<gene>
    <name evidence="3" type="primary">20204102</name>
    <name evidence="2" type="ORF">HELRODRAFT_172589</name>
</gene>
<reference evidence="3" key="3">
    <citation type="submission" date="2015-06" db="UniProtKB">
        <authorList>
            <consortium name="EnsemblMetazoa"/>
        </authorList>
    </citation>
    <scope>IDENTIFICATION</scope>
</reference>
<dbReference type="InParanoid" id="T1F5K3"/>
<feature type="transmembrane region" description="Helical" evidence="1">
    <location>
        <begin position="132"/>
        <end position="155"/>
    </location>
</feature>
<dbReference type="Proteomes" id="UP000015101">
    <property type="component" value="Unassembled WGS sequence"/>
</dbReference>
<keyword evidence="1" id="KW-0812">Transmembrane</keyword>
<accession>T1F5K3</accession>
<reference evidence="4" key="1">
    <citation type="submission" date="2012-12" db="EMBL/GenBank/DDBJ databases">
        <authorList>
            <person name="Hellsten U."/>
            <person name="Grimwood J."/>
            <person name="Chapman J.A."/>
            <person name="Shapiro H."/>
            <person name="Aerts A."/>
            <person name="Otillar R.P."/>
            <person name="Terry A.Y."/>
            <person name="Boore J.L."/>
            <person name="Simakov O."/>
            <person name="Marletaz F."/>
            <person name="Cho S.-J."/>
            <person name="Edsinger-Gonzales E."/>
            <person name="Havlak P."/>
            <person name="Kuo D.-H."/>
            <person name="Larsson T."/>
            <person name="Lv J."/>
            <person name="Arendt D."/>
            <person name="Savage R."/>
            <person name="Osoegawa K."/>
            <person name="de Jong P."/>
            <person name="Lindberg D.R."/>
            <person name="Seaver E.C."/>
            <person name="Weisblat D.A."/>
            <person name="Putnam N.H."/>
            <person name="Grigoriev I.V."/>
            <person name="Rokhsar D.S."/>
        </authorList>
    </citation>
    <scope>NUCLEOTIDE SEQUENCE</scope>
</reference>
<sequence length="165" mass="17769">MSKKGIGGVMISSSNPSHNTDTLGWRCTSKAPTDASWANNVNAVTGWPEAQMPGLNGDCKFPGPDLSISHCVTNMDDMAMWIWTSDVRQATGHENVCCGADITSKTQRTMKRILPKGGGPYGRDGESSGSTIAIVITVVLLVIIAISVLLIYFLLFNHTQEQLDQ</sequence>
<dbReference type="AlphaFoldDB" id="T1F5K3"/>
<proteinExistence type="predicted"/>
<dbReference type="RefSeq" id="XP_009017502.1">
    <property type="nucleotide sequence ID" value="XM_009019254.1"/>
</dbReference>
<dbReference type="CTD" id="20204102"/>
<dbReference type="EMBL" id="KB096502">
    <property type="protein sequence ID" value="ESO04233.1"/>
    <property type="molecule type" value="Genomic_DNA"/>
</dbReference>
<keyword evidence="1" id="KW-1133">Transmembrane helix</keyword>
<dbReference type="GeneID" id="20204102"/>